<organism evidence="3 4">
    <name type="scientific">Micromonospora marina</name>
    <dbReference type="NCBI Taxonomy" id="307120"/>
    <lineage>
        <taxon>Bacteria</taxon>
        <taxon>Bacillati</taxon>
        <taxon>Actinomycetota</taxon>
        <taxon>Actinomycetes</taxon>
        <taxon>Micromonosporales</taxon>
        <taxon>Micromonosporaceae</taxon>
        <taxon>Micromonospora</taxon>
    </lineage>
</organism>
<dbReference type="EMBL" id="FMCV01000001">
    <property type="protein sequence ID" value="SCE70720.1"/>
    <property type="molecule type" value="Genomic_DNA"/>
</dbReference>
<dbReference type="PANTHER" id="PTHR47691:SF3">
    <property type="entry name" value="HTH-TYPE TRANSCRIPTIONAL REGULATOR RV0890C-RELATED"/>
    <property type="match status" value="1"/>
</dbReference>
<dbReference type="GO" id="GO:0009190">
    <property type="term" value="P:cyclic nucleotide biosynthetic process"/>
    <property type="evidence" value="ECO:0007669"/>
    <property type="project" value="InterPro"/>
</dbReference>
<gene>
    <name evidence="3" type="ORF">GA0070215_101465</name>
</gene>
<dbReference type="InterPro" id="IPR027417">
    <property type="entry name" value="P-loop_NTPase"/>
</dbReference>
<dbReference type="Proteomes" id="UP000198551">
    <property type="component" value="Unassembled WGS sequence"/>
</dbReference>
<dbReference type="Gene3D" id="3.30.70.1230">
    <property type="entry name" value="Nucleotide cyclase"/>
    <property type="match status" value="1"/>
</dbReference>
<dbReference type="GO" id="GO:0035556">
    <property type="term" value="P:intracellular signal transduction"/>
    <property type="evidence" value="ECO:0007669"/>
    <property type="project" value="InterPro"/>
</dbReference>
<dbReference type="SUPFAM" id="SSF52540">
    <property type="entry name" value="P-loop containing nucleoside triphosphate hydrolases"/>
    <property type="match status" value="1"/>
</dbReference>
<dbReference type="Gene3D" id="3.40.50.300">
    <property type="entry name" value="P-loop containing nucleotide triphosphate hydrolases"/>
    <property type="match status" value="1"/>
</dbReference>
<dbReference type="PANTHER" id="PTHR47691">
    <property type="entry name" value="REGULATOR-RELATED"/>
    <property type="match status" value="1"/>
</dbReference>
<dbReference type="PRINTS" id="PR00364">
    <property type="entry name" value="DISEASERSIST"/>
</dbReference>
<proteinExistence type="predicted"/>
<dbReference type="GO" id="GO:0004016">
    <property type="term" value="F:adenylate cyclase activity"/>
    <property type="evidence" value="ECO:0007669"/>
    <property type="project" value="UniProtKB-ARBA"/>
</dbReference>
<dbReference type="Gene3D" id="1.25.40.10">
    <property type="entry name" value="Tetratricopeptide repeat domain"/>
    <property type="match status" value="1"/>
</dbReference>
<sequence length="938" mass="100491">MSQGHHLPSGWVTFVFTDIEGSTRLARMLGPVYRPVLHEHRRLLRDTLAGTDGAELLTEGDSFFLAFPDAAAAVRACLTAQRALAGHEWPNPDATPRVRMGLHTGYAEPRDGDYASPEVHRAARVAAAAHGGQVLCSAATARHADPLPDGVSLLDLGLHRLRGFDDRERLFQLVAPGLERRFPRPRTADATAHNLPTQVTSFVGRQAERAELGRLVEAYRLVTVLGAGGAGKTRLAVELAAGIVEDYPDGVWFVDIAAVTDPGLVAFEIAAVLGLRPEPGRPMVDTLVEYAAPRRMLVLLDTCDAQTAASADVIGRLLAGGRGVRVLATSRESFGVPGEVVWRIPPLSVDEGPDGGGSDAVALLLDRTAVARGGRAPEPAEQADLHRVVRRLDGLPLAIELAAARLRVLSAGQLAERLDDMLGTLDAGRETAEPPPVEAGWSGNQQDTVDLVAAATGAAPPTPATRAVQRSASERHLTIQATVTWSYRTLGARSARLLRWMAVFAGPVDLPTVQWLLDEDPLDPLSVLVDKSMVLAKPHASGSTYRMLDPIRAYAARRLVEAGEEQSARARHVAWCRHALDRAHLGPDGRPVTLSLYALDPLANELRAALRWCATGGSARSGLVLAGDLDQWWRERGLAREGRLWLFRLYGRLAETGEVMPDAELAAAYHMHSLHAGADGEFGEELRYSQRAEAAARQSGDRGLLARVLAGRAAPLVDMGQFAEAERICREVIDWAYAQDVVGDALLAVYNLAELLWRRGALDEAADLLAAARPVEAARPAERGGRSVDMLLGMVALARGDLVAAHEHLLVALRSRMSHGYLGRACDTINAIAVRCALAGDALAAARLFGAAQATRANLRATPGIYGPYWSTRQAELRRVLGDEAFDAAYGAGTGLRLDEVAALALHVEHPDLAADSPRFGAQTPGSWPAFEPRSTAG</sequence>
<dbReference type="InterPro" id="IPR001054">
    <property type="entry name" value="A/G_cyclase"/>
</dbReference>
<dbReference type="SUPFAM" id="SSF55073">
    <property type="entry name" value="Nucleotide cyclase"/>
    <property type="match status" value="1"/>
</dbReference>
<dbReference type="AlphaFoldDB" id="A0A1C4UGB2"/>
<name>A0A1C4UGB2_9ACTN</name>
<dbReference type="InterPro" id="IPR029787">
    <property type="entry name" value="Nucleotide_cyclase"/>
</dbReference>
<dbReference type="SUPFAM" id="SSF48452">
    <property type="entry name" value="TPR-like"/>
    <property type="match status" value="1"/>
</dbReference>
<keyword evidence="4" id="KW-1185">Reference proteome</keyword>
<evidence type="ECO:0000256" key="1">
    <source>
        <dbReference type="SAM" id="MobiDB-lite"/>
    </source>
</evidence>
<evidence type="ECO:0000313" key="4">
    <source>
        <dbReference type="Proteomes" id="UP000198551"/>
    </source>
</evidence>
<protein>
    <submittedName>
        <fullName evidence="3">Predicted ATPase</fullName>
    </submittedName>
</protein>
<dbReference type="Pfam" id="PF25872">
    <property type="entry name" value="HTH_77"/>
    <property type="match status" value="1"/>
</dbReference>
<accession>A0A1C4UGB2</accession>
<dbReference type="CDD" id="cd07302">
    <property type="entry name" value="CHD"/>
    <property type="match status" value="1"/>
</dbReference>
<feature type="domain" description="Guanylate cyclase" evidence="2">
    <location>
        <begin position="13"/>
        <end position="126"/>
    </location>
</feature>
<reference evidence="4" key="1">
    <citation type="submission" date="2016-06" db="EMBL/GenBank/DDBJ databases">
        <authorList>
            <person name="Varghese N."/>
        </authorList>
    </citation>
    <scope>NUCLEOTIDE SEQUENCE [LARGE SCALE GENOMIC DNA]</scope>
    <source>
        <strain evidence="4">DSM 45555</strain>
    </source>
</reference>
<evidence type="ECO:0000259" key="2">
    <source>
        <dbReference type="PROSITE" id="PS50125"/>
    </source>
</evidence>
<dbReference type="InterPro" id="IPR011990">
    <property type="entry name" value="TPR-like_helical_dom_sf"/>
</dbReference>
<dbReference type="PROSITE" id="PS50125">
    <property type="entry name" value="GUANYLATE_CYCLASE_2"/>
    <property type="match status" value="1"/>
</dbReference>
<evidence type="ECO:0000313" key="3">
    <source>
        <dbReference type="EMBL" id="SCE70720.1"/>
    </source>
</evidence>
<dbReference type="RefSeq" id="WP_091041253.1">
    <property type="nucleotide sequence ID" value="NZ_FMCV01000001.1"/>
</dbReference>
<dbReference type="InterPro" id="IPR058852">
    <property type="entry name" value="HTH_77"/>
</dbReference>
<feature type="region of interest" description="Disordered" evidence="1">
    <location>
        <begin position="915"/>
        <end position="938"/>
    </location>
</feature>